<evidence type="ECO:0000256" key="5">
    <source>
        <dbReference type="ARBA" id="ARBA00022729"/>
    </source>
</evidence>
<gene>
    <name evidence="14" type="ORF">LAQU0_S24e00320g</name>
</gene>
<comment type="similarity">
    <text evidence="2">Belongs to the patched family.</text>
</comment>
<keyword evidence="7" id="KW-0445">Lipid transport</keyword>
<feature type="transmembrane region" description="Helical" evidence="11">
    <location>
        <begin position="701"/>
        <end position="727"/>
    </location>
</feature>
<dbReference type="EMBL" id="LN890558">
    <property type="protein sequence ID" value="CUS49613.1"/>
    <property type="molecule type" value="Genomic_DNA"/>
</dbReference>
<evidence type="ECO:0000256" key="11">
    <source>
        <dbReference type="SAM" id="Phobius"/>
    </source>
</evidence>
<dbReference type="AlphaFoldDB" id="A0A0P1L4Y5"/>
<dbReference type="InterPro" id="IPR053956">
    <property type="entry name" value="NPC1_MLD"/>
</dbReference>
<evidence type="ECO:0000256" key="7">
    <source>
        <dbReference type="ARBA" id="ARBA00023055"/>
    </source>
</evidence>
<feature type="transmembrane region" description="Helical" evidence="11">
    <location>
        <begin position="1142"/>
        <end position="1165"/>
    </location>
</feature>
<feature type="signal peptide" evidence="12">
    <location>
        <begin position="1"/>
        <end position="19"/>
    </location>
</feature>
<comment type="subcellular location">
    <subcellularLocation>
        <location evidence="1">Membrane</location>
        <topology evidence="1">Multi-pass membrane protein</topology>
    </subcellularLocation>
</comment>
<dbReference type="Pfam" id="PF12349">
    <property type="entry name" value="Sterol-sensing"/>
    <property type="match status" value="1"/>
</dbReference>
<dbReference type="Gene3D" id="1.20.1640.10">
    <property type="entry name" value="Multidrug efflux transporter AcrB transmembrane domain"/>
    <property type="match status" value="2"/>
</dbReference>
<feature type="transmembrane region" description="Helical" evidence="11">
    <location>
        <begin position="1053"/>
        <end position="1083"/>
    </location>
</feature>
<evidence type="ECO:0000256" key="1">
    <source>
        <dbReference type="ARBA" id="ARBA00004141"/>
    </source>
</evidence>
<evidence type="ECO:0000256" key="12">
    <source>
        <dbReference type="SAM" id="SignalP"/>
    </source>
</evidence>
<keyword evidence="15" id="KW-1185">Reference proteome</keyword>
<evidence type="ECO:0000256" key="2">
    <source>
        <dbReference type="ARBA" id="ARBA00005585"/>
    </source>
</evidence>
<feature type="transmembrane region" description="Helical" evidence="11">
    <location>
        <begin position="567"/>
        <end position="585"/>
    </location>
</feature>
<evidence type="ECO:0000256" key="4">
    <source>
        <dbReference type="ARBA" id="ARBA00022692"/>
    </source>
</evidence>
<keyword evidence="6 11" id="KW-1133">Transmembrane helix</keyword>
<keyword evidence="3" id="KW-0813">Transport</keyword>
<feature type="transmembrane region" description="Helical" evidence="11">
    <location>
        <begin position="594"/>
        <end position="618"/>
    </location>
</feature>
<feature type="chain" id="PRO_5006066620" evidence="12">
    <location>
        <begin position="20"/>
        <end position="1179"/>
    </location>
</feature>
<organism evidence="14 15">
    <name type="scientific">Lachancea quebecensis</name>
    <dbReference type="NCBI Taxonomy" id="1654605"/>
    <lineage>
        <taxon>Eukaryota</taxon>
        <taxon>Fungi</taxon>
        <taxon>Dikarya</taxon>
        <taxon>Ascomycota</taxon>
        <taxon>Saccharomycotina</taxon>
        <taxon>Saccharomycetes</taxon>
        <taxon>Saccharomycetales</taxon>
        <taxon>Saccharomycetaceae</taxon>
        <taxon>Lachancea</taxon>
    </lineage>
</organism>
<accession>A0A0P1L4Y5</accession>
<proteinExistence type="inferred from homology"/>
<evidence type="ECO:0000256" key="8">
    <source>
        <dbReference type="ARBA" id="ARBA00023136"/>
    </source>
</evidence>
<keyword evidence="9" id="KW-1015">Disulfide bond</keyword>
<sequence length="1179" mass="132131">MKVAKYILVPIIASSAVLASQSFLEAPFSNSKHASCSIYGSCGKKSLFGGELPCPVAETFVPDPLSESELQSLIELCGEEWRGVNQVCCNGAQIENLRKNLKKAENLIASCPACDQNFKSLFCHFTCSPQQRVFTNVTETQSSTDGREIVASMDVFIDSHWASEFYDSCRNVKFGATNGYAMDLIGGGAKNYEQFLKFLGDEKPLLGGSPFQINYLYEASNPDIELLNGTVYSCDDEKYKCACTDCDASCPRLKPLKRGHCKVAGLPCFSFVILMVYVSLFVLILGWHVYYFRNKKAPIIFDQDIEDSYAAANNDRIFQEHTYKTYRLDEKVATALGKVSGFSCRNPRLVILMTSVVVASLTVLAWIFGDLETDPVNLWVSKASNKFKEKEYFDENFGPFYRTEQIFIVNETGPVLSYPNLEWWFGVESYITEVLRSEEYKTYQDLCFRPTEDSTCVIESVTQYFDQNLPEEKDWSNRLKSCTESPVNCLPSFQQPLKPNLLFSDNDVFRSNALVVTLLLSDHSTSALLWEKQLEDYLINLDVPPGLRLSFNTEMSLEKELNRNNDIYIVLMSYLLMFAYASWALRKKGGGSRLLLGFSGILIVLSSVSSAAGLLSTLGLKSTLIIAEVIPFLILAIGIDNIYLITHEFDRIAEGEQTLEVEQIMKKALQKISPSILLSLLSQLCCFLIASFVSMPAVRNFAIYSAVSLVFNVLLQLSAYVSILTLYERYFSTDETTVFSESAPSKLKSAYVELLTKKRKIVGFFVSLTLLSLFFIPYIEIGLDQTLAVPQDSYLVDYFSDIYKYLNVGPPVFFVVKNLDLTSRSNQQKVCGKFTTCDELSLANTLEQERKRSTVVEPVANWFDDFMMFLNPQLDTCCRLKKGTDDVCPPSFPSRRCQTCFSESEWSYDMSDFPTGDEFMHYFNIWINSPSDPCPLGGKAPYSSAINYNGTSIKSSTFRSAHKPLKSQQEFIEAYKDAERISESFKELDVFAYSPFYIFFAQYGSLVSLSLKLLSSSLLLVVLVSWIFLGSLATATLVGLTVAMILIDIGALMFFLGISLNAVSLVNLVICVGIAVEFCVHIARAFTIAPSNIKTDRDSRMLHAIETVGGSVFQGITLTKFIGVSILAFTHSKIFQVFYFRMWFILIIASCAHALFFLPAVLALVGGKSYADSEVDLED</sequence>
<dbReference type="Pfam" id="PF22314">
    <property type="entry name" value="NPC1_MLD"/>
    <property type="match status" value="1"/>
</dbReference>
<dbReference type="PANTHER" id="PTHR45727:SF2">
    <property type="entry name" value="NPC INTRACELLULAR CHOLESTEROL TRANSPORTER 1"/>
    <property type="match status" value="1"/>
</dbReference>
<feature type="transmembrane region" description="Helical" evidence="11">
    <location>
        <begin position="1104"/>
        <end position="1130"/>
    </location>
</feature>
<evidence type="ECO:0000313" key="15">
    <source>
        <dbReference type="Proteomes" id="UP000236544"/>
    </source>
</evidence>
<dbReference type="PROSITE" id="PS50156">
    <property type="entry name" value="SSD"/>
    <property type="match status" value="1"/>
</dbReference>
<dbReference type="Proteomes" id="UP000236544">
    <property type="component" value="Unassembled WGS sequence"/>
</dbReference>
<keyword evidence="10" id="KW-0325">Glycoprotein</keyword>
<dbReference type="Pfam" id="PF16414">
    <property type="entry name" value="NPC1_N"/>
    <property type="match status" value="1"/>
</dbReference>
<dbReference type="FunFam" id="1.20.1640.10:FF:000029">
    <property type="entry name" value="Putative Patched sphingolipid transporter"/>
    <property type="match status" value="1"/>
</dbReference>
<evidence type="ECO:0000313" key="14">
    <source>
        <dbReference type="EMBL" id="CUS49613.1"/>
    </source>
</evidence>
<keyword evidence="4 11" id="KW-0812">Transmembrane</keyword>
<evidence type="ECO:0000256" key="3">
    <source>
        <dbReference type="ARBA" id="ARBA00022448"/>
    </source>
</evidence>
<feature type="transmembrane region" description="Helical" evidence="11">
    <location>
        <begin position="761"/>
        <end position="779"/>
    </location>
</feature>
<feature type="transmembrane region" description="Helical" evidence="11">
    <location>
        <begin position="349"/>
        <end position="369"/>
    </location>
</feature>
<evidence type="ECO:0000259" key="13">
    <source>
        <dbReference type="PROSITE" id="PS50156"/>
    </source>
</evidence>
<evidence type="ECO:0000256" key="10">
    <source>
        <dbReference type="ARBA" id="ARBA00023180"/>
    </source>
</evidence>
<keyword evidence="8 11" id="KW-0472">Membrane</keyword>
<dbReference type="GO" id="GO:0032934">
    <property type="term" value="F:sterol binding"/>
    <property type="evidence" value="ECO:0007669"/>
    <property type="project" value="TreeGrafter"/>
</dbReference>
<reference evidence="15" key="1">
    <citation type="submission" date="2015-10" db="EMBL/GenBank/DDBJ databases">
        <authorList>
            <person name="Devillers H."/>
        </authorList>
    </citation>
    <scope>NUCLEOTIDE SEQUENCE [LARGE SCALE GENOMIC DNA]</scope>
</reference>
<dbReference type="InterPro" id="IPR032190">
    <property type="entry name" value="NPC1_N"/>
</dbReference>
<feature type="transmembrane region" description="Helical" evidence="11">
    <location>
        <begin position="624"/>
        <end position="644"/>
    </location>
</feature>
<evidence type="ECO:0000256" key="9">
    <source>
        <dbReference type="ARBA" id="ARBA00023157"/>
    </source>
</evidence>
<protein>
    <submittedName>
        <fullName evidence="14">LAQU0S24e00320g1_1</fullName>
    </submittedName>
</protein>
<dbReference type="GO" id="GO:0016020">
    <property type="term" value="C:membrane"/>
    <property type="evidence" value="ECO:0007669"/>
    <property type="project" value="UniProtKB-SubCell"/>
</dbReference>
<dbReference type="PANTHER" id="PTHR45727">
    <property type="entry name" value="NPC INTRACELLULAR CHOLESTEROL TRANSPORTER 1"/>
    <property type="match status" value="1"/>
</dbReference>
<dbReference type="InterPro" id="IPR053958">
    <property type="entry name" value="HMGCR/SNAP/NPC1-like_SSD"/>
</dbReference>
<name>A0A0P1L4Y5_9SACH</name>
<feature type="transmembrane region" description="Helical" evidence="11">
    <location>
        <begin position="269"/>
        <end position="292"/>
    </location>
</feature>
<keyword evidence="5 12" id="KW-0732">Signal</keyword>
<feature type="transmembrane region" description="Helical" evidence="11">
    <location>
        <begin position="675"/>
        <end position="695"/>
    </location>
</feature>
<dbReference type="OrthoDB" id="6510177at2759"/>
<dbReference type="GO" id="GO:0015918">
    <property type="term" value="P:sterol transport"/>
    <property type="evidence" value="ECO:0007669"/>
    <property type="project" value="TreeGrafter"/>
</dbReference>
<dbReference type="InterPro" id="IPR000731">
    <property type="entry name" value="SSD"/>
</dbReference>
<dbReference type="SUPFAM" id="SSF82866">
    <property type="entry name" value="Multidrug efflux transporter AcrB transmembrane domain"/>
    <property type="match status" value="2"/>
</dbReference>
<feature type="domain" description="SSD" evidence="13">
    <location>
        <begin position="566"/>
        <end position="726"/>
    </location>
</feature>
<evidence type="ECO:0000256" key="6">
    <source>
        <dbReference type="ARBA" id="ARBA00022989"/>
    </source>
</evidence>